<keyword evidence="4" id="KW-0092">Biotin</keyword>
<evidence type="ECO:0000256" key="1">
    <source>
        <dbReference type="ARBA" id="ARBA00022598"/>
    </source>
</evidence>
<dbReference type="Gene3D" id="3.30.930.10">
    <property type="entry name" value="Bira Bifunctional Protein, Domain 2"/>
    <property type="match status" value="1"/>
</dbReference>
<dbReference type="InterPro" id="IPR045864">
    <property type="entry name" value="aa-tRNA-synth_II/BPL/LPL"/>
</dbReference>
<dbReference type="Pfam" id="PF03099">
    <property type="entry name" value="BPL_LplA_LipB"/>
    <property type="match status" value="1"/>
</dbReference>
<dbReference type="PANTHER" id="PTHR12835">
    <property type="entry name" value="BIOTIN PROTEIN LIGASE"/>
    <property type="match status" value="1"/>
</dbReference>
<keyword evidence="1 7" id="KW-0436">Ligase</keyword>
<keyword evidence="3" id="KW-0067">ATP-binding</keyword>
<dbReference type="EC" id="6.3.4.15" evidence="5"/>
<dbReference type="NCBIfam" id="TIGR00121">
    <property type="entry name" value="birA_ligase"/>
    <property type="match status" value="1"/>
</dbReference>
<name>A0A948RXV3_UNCEI</name>
<dbReference type="AlphaFoldDB" id="A0A948RXV3"/>
<evidence type="ECO:0000256" key="2">
    <source>
        <dbReference type="ARBA" id="ARBA00022741"/>
    </source>
</evidence>
<dbReference type="EMBL" id="JAHJDP010000065">
    <property type="protein sequence ID" value="MBU2691558.1"/>
    <property type="molecule type" value="Genomic_DNA"/>
</dbReference>
<accession>A0A948RXV3</accession>
<dbReference type="InterPro" id="IPR004143">
    <property type="entry name" value="BPL_LPL_catalytic"/>
</dbReference>
<dbReference type="CDD" id="cd16442">
    <property type="entry name" value="BPL"/>
    <property type="match status" value="1"/>
</dbReference>
<dbReference type="Pfam" id="PF02237">
    <property type="entry name" value="BPL_C"/>
    <property type="match status" value="1"/>
</dbReference>
<dbReference type="SUPFAM" id="SSF55681">
    <property type="entry name" value="Class II aaRS and biotin synthetases"/>
    <property type="match status" value="1"/>
</dbReference>
<organism evidence="7 8">
    <name type="scientific">Eiseniibacteriota bacterium</name>
    <dbReference type="NCBI Taxonomy" id="2212470"/>
    <lineage>
        <taxon>Bacteria</taxon>
        <taxon>Candidatus Eiseniibacteriota</taxon>
    </lineage>
</organism>
<evidence type="ECO:0000256" key="5">
    <source>
        <dbReference type="ARBA" id="ARBA00024227"/>
    </source>
</evidence>
<dbReference type="GO" id="GO:0005524">
    <property type="term" value="F:ATP binding"/>
    <property type="evidence" value="ECO:0007669"/>
    <property type="project" value="UniProtKB-KW"/>
</dbReference>
<dbReference type="InterPro" id="IPR003142">
    <property type="entry name" value="BPL_C"/>
</dbReference>
<evidence type="ECO:0000256" key="3">
    <source>
        <dbReference type="ARBA" id="ARBA00022840"/>
    </source>
</evidence>
<evidence type="ECO:0000313" key="7">
    <source>
        <dbReference type="EMBL" id="MBU2691558.1"/>
    </source>
</evidence>
<gene>
    <name evidence="7" type="ORF">KJ970_11580</name>
</gene>
<dbReference type="Proteomes" id="UP000777784">
    <property type="component" value="Unassembled WGS sequence"/>
</dbReference>
<reference evidence="7" key="1">
    <citation type="submission" date="2021-05" db="EMBL/GenBank/DDBJ databases">
        <title>Energy efficiency and biological interactions define the core microbiome of deep oligotrophic groundwater.</title>
        <authorList>
            <person name="Mehrshad M."/>
            <person name="Lopez-Fernandez M."/>
            <person name="Bell E."/>
            <person name="Bernier-Latmani R."/>
            <person name="Bertilsson S."/>
            <person name="Dopson M."/>
        </authorList>
    </citation>
    <scope>NUCLEOTIDE SEQUENCE</scope>
    <source>
        <strain evidence="7">Modern_marine.mb.64</strain>
    </source>
</reference>
<dbReference type="GO" id="GO:0005737">
    <property type="term" value="C:cytoplasm"/>
    <property type="evidence" value="ECO:0007669"/>
    <property type="project" value="TreeGrafter"/>
</dbReference>
<protein>
    <recommendedName>
        <fullName evidence="5">biotin--[biotin carboxyl-carrier protein] ligase</fullName>
        <ecNumber evidence="5">6.3.4.15</ecNumber>
    </recommendedName>
</protein>
<sequence>MKKEDPATSFAAAVKALLTTDSFGRELIYLPETTSTNQIAAEYAERGHAEGMVIAAGSQTEGRGRFQRVWYSPPDDNLYFSLILRPSKPPSVIPQLSLMAGIAVARAIQSVTPGLPVGTKWPNDVLIGERKVCGILCELRTDADIIRHVILGAGVNVNIEQGGFPPELEKTATSLKIAAGRSVPRPRLLATILAEMEWMYDQWRNLGFDSLLDEWRKVSILGGRRVTVVTMNQRIRGSVDGLAPSGALLLRGDDGGIQEIHSGDVHLEDWKDS</sequence>
<dbReference type="PROSITE" id="PS51733">
    <property type="entry name" value="BPL_LPL_CATALYTIC"/>
    <property type="match status" value="1"/>
</dbReference>
<dbReference type="InterPro" id="IPR004408">
    <property type="entry name" value="Biotin_CoA_COase_ligase"/>
</dbReference>
<dbReference type="SUPFAM" id="SSF50037">
    <property type="entry name" value="C-terminal domain of transcriptional repressors"/>
    <property type="match status" value="1"/>
</dbReference>
<comment type="caution">
    <text evidence="7">The sequence shown here is derived from an EMBL/GenBank/DDBJ whole genome shotgun (WGS) entry which is preliminary data.</text>
</comment>
<evidence type="ECO:0000259" key="6">
    <source>
        <dbReference type="PROSITE" id="PS51733"/>
    </source>
</evidence>
<evidence type="ECO:0000313" key="8">
    <source>
        <dbReference type="Proteomes" id="UP000777784"/>
    </source>
</evidence>
<evidence type="ECO:0000256" key="4">
    <source>
        <dbReference type="ARBA" id="ARBA00023267"/>
    </source>
</evidence>
<dbReference type="Gene3D" id="2.30.30.100">
    <property type="match status" value="1"/>
</dbReference>
<keyword evidence="2" id="KW-0547">Nucleotide-binding</keyword>
<dbReference type="InterPro" id="IPR008988">
    <property type="entry name" value="Transcriptional_repressor_C"/>
</dbReference>
<proteinExistence type="predicted"/>
<feature type="domain" description="BPL/LPL catalytic" evidence="6">
    <location>
        <begin position="12"/>
        <end position="204"/>
    </location>
</feature>
<dbReference type="GO" id="GO:0004077">
    <property type="term" value="F:biotin--[biotin carboxyl-carrier protein] ligase activity"/>
    <property type="evidence" value="ECO:0007669"/>
    <property type="project" value="UniProtKB-EC"/>
</dbReference>
<dbReference type="PANTHER" id="PTHR12835:SF5">
    <property type="entry name" value="BIOTIN--PROTEIN LIGASE"/>
    <property type="match status" value="1"/>
</dbReference>